<comment type="caution">
    <text evidence="2">The sequence shown here is derived from an EMBL/GenBank/DDBJ whole genome shotgun (WGS) entry which is preliminary data.</text>
</comment>
<proteinExistence type="predicted"/>
<feature type="domain" description="hAT-like transposase RNase-H fold" evidence="1">
    <location>
        <begin position="1"/>
        <end position="47"/>
    </location>
</feature>
<reference evidence="2 3" key="1">
    <citation type="journal article" date="2024" name="G3 (Bethesda)">
        <title>Genome assembly of Hibiscus sabdariffa L. provides insights into metabolisms of medicinal natural products.</title>
        <authorList>
            <person name="Kim T."/>
        </authorList>
    </citation>
    <scope>NUCLEOTIDE SEQUENCE [LARGE SCALE GENOMIC DNA]</scope>
    <source>
        <strain evidence="2">TK-2024</strain>
        <tissue evidence="2">Old leaves</tissue>
    </source>
</reference>
<dbReference type="Pfam" id="PF14372">
    <property type="entry name" value="hAT-like_RNase-H"/>
    <property type="match status" value="1"/>
</dbReference>
<name>A0ABR2E7E3_9ROSI</name>
<accession>A0ABR2E7E3</accession>
<organism evidence="2 3">
    <name type="scientific">Hibiscus sabdariffa</name>
    <name type="common">roselle</name>
    <dbReference type="NCBI Taxonomy" id="183260"/>
    <lineage>
        <taxon>Eukaryota</taxon>
        <taxon>Viridiplantae</taxon>
        <taxon>Streptophyta</taxon>
        <taxon>Embryophyta</taxon>
        <taxon>Tracheophyta</taxon>
        <taxon>Spermatophyta</taxon>
        <taxon>Magnoliopsida</taxon>
        <taxon>eudicotyledons</taxon>
        <taxon>Gunneridae</taxon>
        <taxon>Pentapetalae</taxon>
        <taxon>rosids</taxon>
        <taxon>malvids</taxon>
        <taxon>Malvales</taxon>
        <taxon>Malvaceae</taxon>
        <taxon>Malvoideae</taxon>
        <taxon>Hibiscus</taxon>
    </lineage>
</organism>
<dbReference type="Proteomes" id="UP001472677">
    <property type="component" value="Unassembled WGS sequence"/>
</dbReference>
<evidence type="ECO:0000259" key="1">
    <source>
        <dbReference type="Pfam" id="PF14372"/>
    </source>
</evidence>
<evidence type="ECO:0000313" key="2">
    <source>
        <dbReference type="EMBL" id="KAK8553945.1"/>
    </source>
</evidence>
<dbReference type="InterPro" id="IPR025525">
    <property type="entry name" value="hAT-like_transposase_RNase-H"/>
</dbReference>
<sequence>MLFIVVLLDPRCKWKYVNWVIEKSFGEDIVAELRDRISHALSYMFASYVVVFDANDKWLDSSVTPMNLEENATAITINDMDNVQTMLEHQFEREIGYGGLGKKIELDKYLAED</sequence>
<evidence type="ECO:0000313" key="3">
    <source>
        <dbReference type="Proteomes" id="UP001472677"/>
    </source>
</evidence>
<protein>
    <recommendedName>
        <fullName evidence="1">hAT-like transposase RNase-H fold domain-containing protein</fullName>
    </recommendedName>
</protein>
<gene>
    <name evidence="2" type="ORF">V6N12_030924</name>
</gene>
<keyword evidence="3" id="KW-1185">Reference proteome</keyword>
<dbReference type="EMBL" id="JBBPBM010000019">
    <property type="protein sequence ID" value="KAK8553945.1"/>
    <property type="molecule type" value="Genomic_DNA"/>
</dbReference>